<comment type="caution">
    <text evidence="4">The sequence shown here is derived from an EMBL/GenBank/DDBJ whole genome shotgun (WGS) entry which is preliminary data.</text>
</comment>
<sequence length="487" mass="53704">MVLWIILGVITLIGGYLFTLSKRLTTPHPSVLAHKAVFMSDDDLAKVVVPTPQDMADAMRLHGPATGKAYIVIGGSGLVGQYIVRTLLARGETLVRIIDVAEPKPSANSDVDNLSRAEFVKADVSDYQSIADAISRPFGSTKRTAQVIIHTVAAIRNFERLSYVKHLSHRVNVQGTNNIIKASQELGTVGALVYTSSAAVCVRPAKYMWLGLFGTRPGALVGDETPEDIPRLNNHYISTKLEGEQLVRAADGVKGIRTSILRPGMVIMGPESMFAALVLKNPDVNPTWGSGFTNGILNAWDLGRAHVQLADALFNRPDDVAGQSFAITGQTTAHPFHEVRRMFQVSLEYPVGASVSKHDTQFYSRNGLRFRELPGEYPDSNLLLLAKWVEIELPLYLLSHVLEVFLLARYLVLNTASKFTGAQVSPVPQWAMKSRVLFLQPAMWDLNLVDAIVDDTRARKVLGYRNYWSTEQTIKWTIEGAEGRRVS</sequence>
<evidence type="ECO:0000313" key="5">
    <source>
        <dbReference type="Proteomes" id="UP000663843"/>
    </source>
</evidence>
<evidence type="ECO:0000259" key="3">
    <source>
        <dbReference type="Pfam" id="PF01073"/>
    </source>
</evidence>
<dbReference type="Pfam" id="PF01073">
    <property type="entry name" value="3Beta_HSD"/>
    <property type="match status" value="1"/>
</dbReference>
<dbReference type="PANTHER" id="PTHR43245">
    <property type="entry name" value="BIFUNCTIONAL POLYMYXIN RESISTANCE PROTEIN ARNA"/>
    <property type="match status" value="1"/>
</dbReference>
<dbReference type="InterPro" id="IPR050177">
    <property type="entry name" value="Lipid_A_modif_metabolic_enz"/>
</dbReference>
<feature type="domain" description="3-beta hydroxysteroid dehydrogenase/isomerase" evidence="3">
    <location>
        <begin position="71"/>
        <end position="350"/>
    </location>
</feature>
<evidence type="ECO:0000256" key="1">
    <source>
        <dbReference type="ARBA" id="ARBA00009219"/>
    </source>
</evidence>
<dbReference type="GO" id="GO:0016616">
    <property type="term" value="F:oxidoreductase activity, acting on the CH-OH group of donors, NAD or NADP as acceptor"/>
    <property type="evidence" value="ECO:0007669"/>
    <property type="project" value="InterPro"/>
</dbReference>
<dbReference type="InterPro" id="IPR002225">
    <property type="entry name" value="3Beta_OHSteriod_DH/Estase"/>
</dbReference>
<dbReference type="SUPFAM" id="SSF51735">
    <property type="entry name" value="NAD(P)-binding Rossmann-fold domains"/>
    <property type="match status" value="1"/>
</dbReference>
<dbReference type="Gene3D" id="3.40.50.720">
    <property type="entry name" value="NAD(P)-binding Rossmann-like Domain"/>
    <property type="match status" value="1"/>
</dbReference>
<dbReference type="AlphaFoldDB" id="A0A8H3DFJ9"/>
<comment type="similarity">
    <text evidence="1">Belongs to the 3-beta-HSD family.</text>
</comment>
<protein>
    <recommendedName>
        <fullName evidence="3">3-beta hydroxysteroid dehydrogenase/isomerase domain-containing protein</fullName>
    </recommendedName>
</protein>
<proteinExistence type="inferred from homology"/>
<dbReference type="GO" id="GO:0006694">
    <property type="term" value="P:steroid biosynthetic process"/>
    <property type="evidence" value="ECO:0007669"/>
    <property type="project" value="InterPro"/>
</dbReference>
<accession>A0A8H3DFJ9</accession>
<name>A0A8H3DFJ9_9AGAM</name>
<keyword evidence="2" id="KW-0560">Oxidoreductase</keyword>
<dbReference type="PANTHER" id="PTHR43245:SF51">
    <property type="entry name" value="SHORT CHAIN DEHYDROGENASE_REDUCTASE FAMILY 42E, MEMBER 2"/>
    <property type="match status" value="1"/>
</dbReference>
<dbReference type="Proteomes" id="UP000663843">
    <property type="component" value="Unassembled WGS sequence"/>
</dbReference>
<evidence type="ECO:0000313" key="4">
    <source>
        <dbReference type="EMBL" id="CAE6528437.1"/>
    </source>
</evidence>
<dbReference type="InterPro" id="IPR036291">
    <property type="entry name" value="NAD(P)-bd_dom_sf"/>
</dbReference>
<organism evidence="4 5">
    <name type="scientific">Rhizoctonia solani</name>
    <dbReference type="NCBI Taxonomy" id="456999"/>
    <lineage>
        <taxon>Eukaryota</taxon>
        <taxon>Fungi</taxon>
        <taxon>Dikarya</taxon>
        <taxon>Basidiomycota</taxon>
        <taxon>Agaricomycotina</taxon>
        <taxon>Agaricomycetes</taxon>
        <taxon>Cantharellales</taxon>
        <taxon>Ceratobasidiaceae</taxon>
        <taxon>Rhizoctonia</taxon>
    </lineage>
</organism>
<gene>
    <name evidence="4" type="ORF">RDB_LOCUS175535</name>
</gene>
<reference evidence="4" key="1">
    <citation type="submission" date="2021-01" db="EMBL/GenBank/DDBJ databases">
        <authorList>
            <person name="Kaushik A."/>
        </authorList>
    </citation>
    <scope>NUCLEOTIDE SEQUENCE</scope>
    <source>
        <strain evidence="4">AG2-2IIIB</strain>
    </source>
</reference>
<evidence type="ECO:0000256" key="2">
    <source>
        <dbReference type="ARBA" id="ARBA00023002"/>
    </source>
</evidence>
<dbReference type="EMBL" id="CAJMWT010007812">
    <property type="protein sequence ID" value="CAE6528437.1"/>
    <property type="molecule type" value="Genomic_DNA"/>
</dbReference>